<keyword evidence="7 9" id="KW-0326">Glycosidase</keyword>
<dbReference type="InterPro" id="IPR044846">
    <property type="entry name" value="GH10"/>
</dbReference>
<accession>A0ABP6K8D4</accession>
<dbReference type="SMART" id="SM00633">
    <property type="entry name" value="Glyco_10"/>
    <property type="match status" value="1"/>
</dbReference>
<dbReference type="EMBL" id="BAAAUD010000104">
    <property type="protein sequence ID" value="GAA2971592.1"/>
    <property type="molecule type" value="Genomic_DNA"/>
</dbReference>
<dbReference type="Proteomes" id="UP001500403">
    <property type="component" value="Unassembled WGS sequence"/>
</dbReference>
<keyword evidence="4" id="KW-0732">Signal</keyword>
<comment type="similarity">
    <text evidence="2 9">Belongs to the glycosyl hydrolase 10 (cellulase F) family.</text>
</comment>
<gene>
    <name evidence="11" type="ORF">GCM10010446_65390</name>
</gene>
<keyword evidence="5 9" id="KW-0378">Hydrolase</keyword>
<dbReference type="PANTHER" id="PTHR31490:SF88">
    <property type="entry name" value="BETA-XYLANASE"/>
    <property type="match status" value="1"/>
</dbReference>
<name>A0ABP6K8D4_9ACTN</name>
<keyword evidence="6 9" id="KW-0119">Carbohydrate metabolism</keyword>
<comment type="caution">
    <text evidence="11">The sequence shown here is derived from an EMBL/GenBank/DDBJ whole genome shotgun (WGS) entry which is preliminary data.</text>
</comment>
<keyword evidence="12" id="KW-1185">Reference proteome</keyword>
<evidence type="ECO:0000256" key="7">
    <source>
        <dbReference type="ARBA" id="ARBA00023295"/>
    </source>
</evidence>
<evidence type="ECO:0000256" key="8">
    <source>
        <dbReference type="ARBA" id="ARBA00023326"/>
    </source>
</evidence>
<evidence type="ECO:0000256" key="6">
    <source>
        <dbReference type="ARBA" id="ARBA00023277"/>
    </source>
</evidence>
<evidence type="ECO:0000256" key="9">
    <source>
        <dbReference type="RuleBase" id="RU361174"/>
    </source>
</evidence>
<dbReference type="PROSITE" id="PS51760">
    <property type="entry name" value="GH10_2"/>
    <property type="match status" value="1"/>
</dbReference>
<comment type="catalytic activity">
    <reaction evidence="1 9">
        <text>Endohydrolysis of (1-&gt;4)-beta-D-xylosidic linkages in xylans.</text>
        <dbReference type="EC" id="3.2.1.8"/>
    </reaction>
</comment>
<evidence type="ECO:0000259" key="10">
    <source>
        <dbReference type="PROSITE" id="PS51760"/>
    </source>
</evidence>
<evidence type="ECO:0000256" key="5">
    <source>
        <dbReference type="ARBA" id="ARBA00022801"/>
    </source>
</evidence>
<dbReference type="EC" id="3.2.1.8" evidence="9"/>
<dbReference type="Pfam" id="PF00331">
    <property type="entry name" value="Glyco_hydro_10"/>
    <property type="match status" value="1"/>
</dbReference>
<feature type="domain" description="GH10" evidence="10">
    <location>
        <begin position="52"/>
        <end position="393"/>
    </location>
</feature>
<dbReference type="Gene3D" id="3.20.20.80">
    <property type="entry name" value="Glycosidases"/>
    <property type="match status" value="1"/>
</dbReference>
<dbReference type="PROSITE" id="PS51318">
    <property type="entry name" value="TAT"/>
    <property type="match status" value="1"/>
</dbReference>
<dbReference type="NCBIfam" id="TIGR01409">
    <property type="entry name" value="TAT_signal_seq"/>
    <property type="match status" value="1"/>
</dbReference>
<dbReference type="PANTHER" id="PTHR31490">
    <property type="entry name" value="GLYCOSYL HYDROLASE"/>
    <property type="match status" value="1"/>
</dbReference>
<dbReference type="InterPro" id="IPR006311">
    <property type="entry name" value="TAT_signal"/>
</dbReference>
<dbReference type="PRINTS" id="PR00134">
    <property type="entry name" value="GLHYDRLASE10"/>
</dbReference>
<keyword evidence="8 9" id="KW-0624">Polysaccharide degradation</keyword>
<proteinExistence type="inferred from homology"/>
<dbReference type="InterPro" id="IPR019546">
    <property type="entry name" value="TAT_signal_bac_arc"/>
</dbReference>
<evidence type="ECO:0000256" key="4">
    <source>
        <dbReference type="ARBA" id="ARBA00022729"/>
    </source>
</evidence>
<evidence type="ECO:0000256" key="2">
    <source>
        <dbReference type="ARBA" id="ARBA00007495"/>
    </source>
</evidence>
<dbReference type="InterPro" id="IPR017853">
    <property type="entry name" value="GH"/>
</dbReference>
<dbReference type="SUPFAM" id="SSF51445">
    <property type="entry name" value="(Trans)glycosidases"/>
    <property type="match status" value="1"/>
</dbReference>
<evidence type="ECO:0000313" key="12">
    <source>
        <dbReference type="Proteomes" id="UP001500403"/>
    </source>
</evidence>
<evidence type="ECO:0000256" key="3">
    <source>
        <dbReference type="ARBA" id="ARBA00022651"/>
    </source>
</evidence>
<keyword evidence="3" id="KW-0858">Xylan degradation</keyword>
<dbReference type="InterPro" id="IPR001000">
    <property type="entry name" value="GH10_dom"/>
</dbReference>
<evidence type="ECO:0000313" key="11">
    <source>
        <dbReference type="EMBL" id="GAA2971592.1"/>
    </source>
</evidence>
<sequence length="417" mass="46238">MSDRRGFLKAVATGAGALAAAGTPVGTALAAPGRQEDGGKRRSTGEPLWRHAAASGLLYGVGDLKFEQLADPGYDAIVAQEGVLATPGADFLMDFVRTGTGPDYGFDWSRTDRWVTYAQEKKMLLSNVGHLVWHAVLPEGIESVLTAQNAEQVMVDHVQTVARRYARKVHSWNVVNETVEPVWGHPDGLRTESVWYQKLGPGFIETAFHAAREADPTALLVLNEYGFETHVGYQSETDKRRHTLALLERLLAKGVPVDALGIQAHLGRPGPDPSGPRALMERFDQEAYRTFLSDVASLGLKIMFTEVEVSDIDTPVDFATRDRMIAEAYELFLSVALDEPAVISVTTWGLADQHSWLNQPWTAWRREDGLPQRPLPYDDQYQRKPAREAMARAFDRAPAHQLGTAALPMPRKYRKKR</sequence>
<protein>
    <recommendedName>
        <fullName evidence="9">Beta-xylanase</fullName>
        <ecNumber evidence="9">3.2.1.8</ecNumber>
    </recommendedName>
</protein>
<organism evidence="11 12">
    <name type="scientific">Streptomyces enissocaesilis</name>
    <dbReference type="NCBI Taxonomy" id="332589"/>
    <lineage>
        <taxon>Bacteria</taxon>
        <taxon>Bacillati</taxon>
        <taxon>Actinomycetota</taxon>
        <taxon>Actinomycetes</taxon>
        <taxon>Kitasatosporales</taxon>
        <taxon>Streptomycetaceae</taxon>
        <taxon>Streptomyces</taxon>
        <taxon>Streptomyces rochei group</taxon>
    </lineage>
</organism>
<evidence type="ECO:0000256" key="1">
    <source>
        <dbReference type="ARBA" id="ARBA00000681"/>
    </source>
</evidence>
<reference evidence="12" key="1">
    <citation type="journal article" date="2019" name="Int. J. Syst. Evol. Microbiol.">
        <title>The Global Catalogue of Microorganisms (GCM) 10K type strain sequencing project: providing services to taxonomists for standard genome sequencing and annotation.</title>
        <authorList>
            <consortium name="The Broad Institute Genomics Platform"/>
            <consortium name="The Broad Institute Genome Sequencing Center for Infectious Disease"/>
            <person name="Wu L."/>
            <person name="Ma J."/>
        </authorList>
    </citation>
    <scope>NUCLEOTIDE SEQUENCE [LARGE SCALE GENOMIC DNA]</scope>
    <source>
        <strain evidence="12">JCM 9088</strain>
    </source>
</reference>